<dbReference type="Gene3D" id="3.60.21.10">
    <property type="match status" value="1"/>
</dbReference>
<evidence type="ECO:0000313" key="1">
    <source>
        <dbReference type="EMBL" id="TEB41134.1"/>
    </source>
</evidence>
<organism evidence="1 2">
    <name type="scientific">Flavobacterium circumlabens</name>
    <dbReference type="NCBI Taxonomy" id="2133765"/>
    <lineage>
        <taxon>Bacteria</taxon>
        <taxon>Pseudomonadati</taxon>
        <taxon>Bacteroidota</taxon>
        <taxon>Flavobacteriia</taxon>
        <taxon>Flavobacteriales</taxon>
        <taxon>Flavobacteriaceae</taxon>
        <taxon>Flavobacterium</taxon>
    </lineage>
</organism>
<dbReference type="AlphaFoldDB" id="A0A4Y7U4G6"/>
<reference evidence="1 2" key="1">
    <citation type="journal article" date="2018" name="Syst. Appl. Microbiol.">
        <title>Flavobacterium circumlabens sp. nov. and Flavobacterium cupreum sp. nov., two psychrotrophic species isolated from Antarctic environmental samples.</title>
        <authorList>
            <person name="Kralova S."/>
            <person name="Busse H.J."/>
            <person name="Svec P."/>
            <person name="Maslanova I."/>
            <person name="Stankova E."/>
            <person name="Bartak M."/>
            <person name="Sedlacek I."/>
        </authorList>
    </citation>
    <scope>NUCLEOTIDE SEQUENCE [LARGE SCALE GENOMIC DNA]</scope>
    <source>
        <strain evidence="1 2">CCM 8828</strain>
    </source>
</reference>
<dbReference type="Proteomes" id="UP000298340">
    <property type="component" value="Unassembled WGS sequence"/>
</dbReference>
<evidence type="ECO:0008006" key="3">
    <source>
        <dbReference type="Google" id="ProtNLM"/>
    </source>
</evidence>
<dbReference type="EMBL" id="QWDN01000530">
    <property type="protein sequence ID" value="TEB41134.1"/>
    <property type="molecule type" value="Genomic_DNA"/>
</dbReference>
<feature type="non-terminal residue" evidence="1">
    <location>
        <position position="1"/>
    </location>
</feature>
<protein>
    <recommendedName>
        <fullName evidence="3">Alkaline phosphatase family protein</fullName>
    </recommendedName>
</protein>
<accession>A0A4Y7U4G6</accession>
<proteinExistence type="predicted"/>
<evidence type="ECO:0000313" key="2">
    <source>
        <dbReference type="Proteomes" id="UP000298340"/>
    </source>
</evidence>
<sequence length="122" mass="14074">EKGIIERRDEYLDILINESKKTVAILTGDEHNYNWLTLTHEVPIYPEGYPSKKLNVSRSIYQINNGAAGAPYYAQEVLPWSKFTQSFSVENALCLFYVNGKRITMKVYNPDTLNLIDELEIK</sequence>
<dbReference type="InterPro" id="IPR029052">
    <property type="entry name" value="Metallo-depent_PP-like"/>
</dbReference>
<dbReference type="RefSeq" id="WP_170208132.1">
    <property type="nucleotide sequence ID" value="NZ_QWDN01000530.1"/>
</dbReference>
<comment type="caution">
    <text evidence="1">The sequence shown here is derived from an EMBL/GenBank/DDBJ whole genome shotgun (WGS) entry which is preliminary data.</text>
</comment>
<dbReference type="SUPFAM" id="SSF56300">
    <property type="entry name" value="Metallo-dependent phosphatases"/>
    <property type="match status" value="1"/>
</dbReference>
<name>A0A4Y7U4G6_9FLAO</name>
<gene>
    <name evidence="1" type="ORF">D0809_27070</name>
</gene>